<proteinExistence type="predicted"/>
<organism evidence="1 2">
    <name type="scientific">Trifolium medium</name>
    <dbReference type="NCBI Taxonomy" id="97028"/>
    <lineage>
        <taxon>Eukaryota</taxon>
        <taxon>Viridiplantae</taxon>
        <taxon>Streptophyta</taxon>
        <taxon>Embryophyta</taxon>
        <taxon>Tracheophyta</taxon>
        <taxon>Spermatophyta</taxon>
        <taxon>Magnoliopsida</taxon>
        <taxon>eudicotyledons</taxon>
        <taxon>Gunneridae</taxon>
        <taxon>Pentapetalae</taxon>
        <taxon>rosids</taxon>
        <taxon>fabids</taxon>
        <taxon>Fabales</taxon>
        <taxon>Fabaceae</taxon>
        <taxon>Papilionoideae</taxon>
        <taxon>50 kb inversion clade</taxon>
        <taxon>NPAAA clade</taxon>
        <taxon>Hologalegina</taxon>
        <taxon>IRL clade</taxon>
        <taxon>Trifolieae</taxon>
        <taxon>Trifolium</taxon>
    </lineage>
</organism>
<name>A0A392PQW4_9FABA</name>
<sequence length="74" mass="8333">MCLMYEGVFVSLYLLGETAEKKESPLSLHYKLFSEQHVPDIVGPSNRSASPPMTRMEMIASLVANCKELDEKKL</sequence>
<dbReference type="EMBL" id="LXQA010092585">
    <property type="protein sequence ID" value="MCI14471.1"/>
    <property type="molecule type" value="Genomic_DNA"/>
</dbReference>
<dbReference type="AlphaFoldDB" id="A0A392PQW4"/>
<accession>A0A392PQW4</accession>
<evidence type="ECO:0000313" key="1">
    <source>
        <dbReference type="EMBL" id="MCI14471.1"/>
    </source>
</evidence>
<reference evidence="1 2" key="1">
    <citation type="journal article" date="2018" name="Front. Plant Sci.">
        <title>Red Clover (Trifolium pratense) and Zigzag Clover (T. medium) - A Picture of Genomic Similarities and Differences.</title>
        <authorList>
            <person name="Dluhosova J."/>
            <person name="Istvanek J."/>
            <person name="Nedelnik J."/>
            <person name="Repkova J."/>
        </authorList>
    </citation>
    <scope>NUCLEOTIDE SEQUENCE [LARGE SCALE GENOMIC DNA]</scope>
    <source>
        <strain evidence="2">cv. 10/8</strain>
        <tissue evidence="1">Leaf</tissue>
    </source>
</reference>
<comment type="caution">
    <text evidence="1">The sequence shown here is derived from an EMBL/GenBank/DDBJ whole genome shotgun (WGS) entry which is preliminary data.</text>
</comment>
<protein>
    <submittedName>
        <fullName evidence="1">Uncharacterized protein</fullName>
    </submittedName>
</protein>
<evidence type="ECO:0000313" key="2">
    <source>
        <dbReference type="Proteomes" id="UP000265520"/>
    </source>
</evidence>
<dbReference type="Proteomes" id="UP000265520">
    <property type="component" value="Unassembled WGS sequence"/>
</dbReference>
<keyword evidence="2" id="KW-1185">Reference proteome</keyword>